<evidence type="ECO:0000256" key="5">
    <source>
        <dbReference type="ARBA" id="ARBA00023136"/>
    </source>
</evidence>
<dbReference type="EMBL" id="NEVH01002992">
    <property type="protein sequence ID" value="PNF40993.1"/>
    <property type="molecule type" value="Genomic_DNA"/>
</dbReference>
<dbReference type="InterPro" id="IPR038770">
    <property type="entry name" value="Na+/solute_symporter_sf"/>
</dbReference>
<evidence type="ECO:0000313" key="10">
    <source>
        <dbReference type="Proteomes" id="UP000235965"/>
    </source>
</evidence>
<gene>
    <name evidence="9" type="primary">SLC9B2</name>
    <name evidence="9" type="ORF">B7P43_G08830</name>
</gene>
<keyword evidence="3 7" id="KW-0812">Transmembrane</keyword>
<evidence type="ECO:0000313" key="9">
    <source>
        <dbReference type="EMBL" id="PNF40993.1"/>
    </source>
</evidence>
<sequence length="643" mass="69898">MSSSPEPVLHTANELTAPLDTRRRVSIASDPPTVVDGRHSPHFGGQETRRRLSVASSDHPASDGRRKSILVQHTPDTMSVHSHYSGNAHYVNHAFQQDVFADNGKPANGEGPLKKHSMTDPTYDKLKLPQPDDIEKSWLFLFCKRCRQEEGGPSWEPPLWHRLCPYPFCPSYRQFARILSLCLIGLLCWGVVYTVLGETAAPGGQLFGLAVLCIAAHFGGWLMSLTTLPALIGMLMVGILFQNVGLVHIEGEYNEVVSELRKIALVIILIRAGLDLDPSALKRLRITVPKLGLVPWVVECAVVAVMTHYLMDLPWIWGFLLGSIIAAVSPAVVVSCLFRLRQKGYGVAKGIPTLIIAVSGIDDATSVAIFGIIHSLMFSSDALVFQIIQGPLSIIGGIGFGVLWGVLAKYVPEKQDPFVVPLRILMLFGGGLIAVLGSESIGYGGAGPLGCITAAFVSCYFWSKQGWEVEDNPVATAFEIFWMIFEPILFGLTGTQIKIDELDRWTVSIGIACLLAGIIIRIISTVFVAIGGKLNLKEKIFVALSWMAKATVQAALGPVALDSVRDGNRPDEREYAERVLVICVLSILLTAPIGAILITLSGPRLLKKTTTPAIIEGWRRSARPSLRDISINDEDDDTAAVAS</sequence>
<dbReference type="STRING" id="105785.A0A2J7RJI7"/>
<protein>
    <submittedName>
        <fullName evidence="9">Sodium/hydrogen exchanger 9B2</fullName>
    </submittedName>
</protein>
<feature type="domain" description="Cation/H+ exchanger transmembrane" evidence="8">
    <location>
        <begin position="215"/>
        <end position="593"/>
    </location>
</feature>
<dbReference type="OrthoDB" id="423807at2759"/>
<feature type="transmembrane region" description="Helical" evidence="7">
    <location>
        <begin position="579"/>
        <end position="600"/>
    </location>
</feature>
<dbReference type="InterPro" id="IPR051843">
    <property type="entry name" value="CPA1_transporter"/>
</dbReference>
<proteinExistence type="inferred from homology"/>
<dbReference type="AlphaFoldDB" id="A0A2J7RJI7"/>
<feature type="transmembrane region" description="Helical" evidence="7">
    <location>
        <begin position="202"/>
        <end position="223"/>
    </location>
</feature>
<comment type="similarity">
    <text evidence="2">Belongs to the monovalent cation:proton antiporter 1 (CPA1) transporter (TC 2.A.36) family.</text>
</comment>
<reference evidence="9 10" key="1">
    <citation type="submission" date="2017-12" db="EMBL/GenBank/DDBJ databases">
        <title>Hemimetabolous genomes reveal molecular basis of termite eusociality.</title>
        <authorList>
            <person name="Harrison M.C."/>
            <person name="Jongepier E."/>
            <person name="Robertson H.M."/>
            <person name="Arning N."/>
            <person name="Bitard-Feildel T."/>
            <person name="Chao H."/>
            <person name="Childers C.P."/>
            <person name="Dinh H."/>
            <person name="Doddapaneni H."/>
            <person name="Dugan S."/>
            <person name="Gowin J."/>
            <person name="Greiner C."/>
            <person name="Han Y."/>
            <person name="Hu H."/>
            <person name="Hughes D.S.T."/>
            <person name="Huylmans A.-K."/>
            <person name="Kemena C."/>
            <person name="Kremer L.P.M."/>
            <person name="Lee S.L."/>
            <person name="Lopez-Ezquerra A."/>
            <person name="Mallet L."/>
            <person name="Monroy-Kuhn J.M."/>
            <person name="Moser A."/>
            <person name="Murali S.C."/>
            <person name="Muzny D.M."/>
            <person name="Otani S."/>
            <person name="Piulachs M.-D."/>
            <person name="Poelchau M."/>
            <person name="Qu J."/>
            <person name="Schaub F."/>
            <person name="Wada-Katsumata A."/>
            <person name="Worley K.C."/>
            <person name="Xie Q."/>
            <person name="Ylla G."/>
            <person name="Poulsen M."/>
            <person name="Gibbs R.A."/>
            <person name="Schal C."/>
            <person name="Richards S."/>
            <person name="Belles X."/>
            <person name="Korb J."/>
            <person name="Bornberg-Bauer E."/>
        </authorList>
    </citation>
    <scope>NUCLEOTIDE SEQUENCE [LARGE SCALE GENOMIC DNA]</scope>
    <source>
        <tissue evidence="9">Whole body</tissue>
    </source>
</reference>
<keyword evidence="10" id="KW-1185">Reference proteome</keyword>
<accession>A0A2J7RJI7</accession>
<feature type="transmembrane region" description="Helical" evidence="7">
    <location>
        <begin position="383"/>
        <end position="406"/>
    </location>
</feature>
<dbReference type="PANTHER" id="PTHR31102">
    <property type="match status" value="1"/>
</dbReference>
<evidence type="ECO:0000256" key="7">
    <source>
        <dbReference type="SAM" id="Phobius"/>
    </source>
</evidence>
<feature type="transmembrane region" description="Helical" evidence="7">
    <location>
        <begin position="178"/>
        <end position="196"/>
    </location>
</feature>
<dbReference type="Pfam" id="PF00999">
    <property type="entry name" value="Na_H_Exchanger"/>
    <property type="match status" value="1"/>
</dbReference>
<dbReference type="FunCoup" id="A0A2J7RJI7">
    <property type="interactions" value="1"/>
</dbReference>
<feature type="transmembrane region" description="Helical" evidence="7">
    <location>
        <begin position="505"/>
        <end position="528"/>
    </location>
</feature>
<evidence type="ECO:0000256" key="6">
    <source>
        <dbReference type="SAM" id="MobiDB-lite"/>
    </source>
</evidence>
<feature type="transmembrane region" description="Helical" evidence="7">
    <location>
        <begin position="350"/>
        <end position="377"/>
    </location>
</feature>
<dbReference type="Gene3D" id="1.20.1530.20">
    <property type="match status" value="1"/>
</dbReference>
<keyword evidence="5 7" id="KW-0472">Membrane</keyword>
<feature type="transmembrane region" description="Helical" evidence="7">
    <location>
        <begin position="230"/>
        <end position="251"/>
    </location>
</feature>
<dbReference type="GO" id="GO:0016020">
    <property type="term" value="C:membrane"/>
    <property type="evidence" value="ECO:0007669"/>
    <property type="project" value="UniProtKB-SubCell"/>
</dbReference>
<dbReference type="GO" id="GO:0015297">
    <property type="term" value="F:antiporter activity"/>
    <property type="evidence" value="ECO:0007669"/>
    <property type="project" value="InterPro"/>
</dbReference>
<evidence type="ECO:0000256" key="1">
    <source>
        <dbReference type="ARBA" id="ARBA00004141"/>
    </source>
</evidence>
<comment type="caution">
    <text evidence="9">The sequence shown here is derived from an EMBL/GenBank/DDBJ whole genome shotgun (WGS) entry which is preliminary data.</text>
</comment>
<dbReference type="Proteomes" id="UP000235965">
    <property type="component" value="Unassembled WGS sequence"/>
</dbReference>
<name>A0A2J7RJI7_9NEOP</name>
<feature type="region of interest" description="Disordered" evidence="6">
    <location>
        <begin position="24"/>
        <end position="67"/>
    </location>
</feature>
<organism evidence="9 10">
    <name type="scientific">Cryptotermes secundus</name>
    <dbReference type="NCBI Taxonomy" id="105785"/>
    <lineage>
        <taxon>Eukaryota</taxon>
        <taxon>Metazoa</taxon>
        <taxon>Ecdysozoa</taxon>
        <taxon>Arthropoda</taxon>
        <taxon>Hexapoda</taxon>
        <taxon>Insecta</taxon>
        <taxon>Pterygota</taxon>
        <taxon>Neoptera</taxon>
        <taxon>Polyneoptera</taxon>
        <taxon>Dictyoptera</taxon>
        <taxon>Blattodea</taxon>
        <taxon>Blattoidea</taxon>
        <taxon>Termitoidae</taxon>
        <taxon>Kalotermitidae</taxon>
        <taxon>Cryptotermitinae</taxon>
        <taxon>Cryptotermes</taxon>
    </lineage>
</organism>
<keyword evidence="4 7" id="KW-1133">Transmembrane helix</keyword>
<evidence type="ECO:0000259" key="8">
    <source>
        <dbReference type="Pfam" id="PF00999"/>
    </source>
</evidence>
<feature type="transmembrane region" description="Helical" evidence="7">
    <location>
        <begin position="418"/>
        <end position="437"/>
    </location>
</feature>
<evidence type="ECO:0000256" key="2">
    <source>
        <dbReference type="ARBA" id="ARBA00007367"/>
    </source>
</evidence>
<evidence type="ECO:0000256" key="4">
    <source>
        <dbReference type="ARBA" id="ARBA00022989"/>
    </source>
</evidence>
<feature type="transmembrane region" description="Helical" evidence="7">
    <location>
        <begin position="316"/>
        <end position="338"/>
    </location>
</feature>
<dbReference type="InterPro" id="IPR006153">
    <property type="entry name" value="Cation/H_exchanger_TM"/>
</dbReference>
<dbReference type="GO" id="GO:1902600">
    <property type="term" value="P:proton transmembrane transport"/>
    <property type="evidence" value="ECO:0007669"/>
    <property type="project" value="InterPro"/>
</dbReference>
<feature type="transmembrane region" description="Helical" evidence="7">
    <location>
        <begin position="293"/>
        <end position="310"/>
    </location>
</feature>
<dbReference type="PANTHER" id="PTHR31102:SF1">
    <property type="entry name" value="CATION_H+ EXCHANGER DOMAIN-CONTAINING PROTEIN"/>
    <property type="match status" value="1"/>
</dbReference>
<feature type="transmembrane region" description="Helical" evidence="7">
    <location>
        <begin position="474"/>
        <end position="493"/>
    </location>
</feature>
<feature type="transmembrane region" description="Helical" evidence="7">
    <location>
        <begin position="443"/>
        <end position="462"/>
    </location>
</feature>
<comment type="subcellular location">
    <subcellularLocation>
        <location evidence="1">Membrane</location>
        <topology evidence="1">Multi-pass membrane protein</topology>
    </subcellularLocation>
</comment>
<dbReference type="InParanoid" id="A0A2J7RJI7"/>
<evidence type="ECO:0000256" key="3">
    <source>
        <dbReference type="ARBA" id="ARBA00022692"/>
    </source>
</evidence>